<name>A0A3P1CV40_9BACT</name>
<keyword evidence="1 4" id="KW-0378">Hydrolase</keyword>
<evidence type="ECO:0000313" key="5">
    <source>
        <dbReference type="Proteomes" id="UP000274271"/>
    </source>
</evidence>
<dbReference type="InterPro" id="IPR017439">
    <property type="entry name" value="Amidohydrolase"/>
</dbReference>
<dbReference type="InterPro" id="IPR011650">
    <property type="entry name" value="Peptidase_M20_dimer"/>
</dbReference>
<feature type="chain" id="PRO_5018083498" evidence="2">
    <location>
        <begin position="24"/>
        <end position="488"/>
    </location>
</feature>
<evidence type="ECO:0000256" key="1">
    <source>
        <dbReference type="ARBA" id="ARBA00022801"/>
    </source>
</evidence>
<accession>A0A3P1CV40</accession>
<dbReference type="Pfam" id="PF01546">
    <property type="entry name" value="Peptidase_M20"/>
    <property type="match status" value="1"/>
</dbReference>
<dbReference type="SUPFAM" id="SSF55031">
    <property type="entry name" value="Bacterial exopeptidase dimerisation domain"/>
    <property type="match status" value="1"/>
</dbReference>
<dbReference type="GO" id="GO:0046657">
    <property type="term" value="P:folic acid catabolic process"/>
    <property type="evidence" value="ECO:0007669"/>
    <property type="project" value="TreeGrafter"/>
</dbReference>
<dbReference type="OrthoDB" id="9781032at2"/>
<dbReference type="InterPro" id="IPR052030">
    <property type="entry name" value="Peptidase_M20/M20A_hydrolases"/>
</dbReference>
<dbReference type="Pfam" id="PF07687">
    <property type="entry name" value="M20_dimer"/>
    <property type="match status" value="1"/>
</dbReference>
<dbReference type="RefSeq" id="WP_124903444.1">
    <property type="nucleotide sequence ID" value="NZ_RQJP01000001.1"/>
</dbReference>
<dbReference type="Proteomes" id="UP000274271">
    <property type="component" value="Unassembled WGS sequence"/>
</dbReference>
<evidence type="ECO:0000313" key="4">
    <source>
        <dbReference type="EMBL" id="RRB17141.1"/>
    </source>
</evidence>
<feature type="signal peptide" evidence="2">
    <location>
        <begin position="1"/>
        <end position="23"/>
    </location>
</feature>
<dbReference type="InterPro" id="IPR017145">
    <property type="entry name" value="Aminobenzoyl-glu_utiliz_pB"/>
</dbReference>
<dbReference type="Gene3D" id="3.40.630.10">
    <property type="entry name" value="Zn peptidases"/>
    <property type="match status" value="1"/>
</dbReference>
<organism evidence="4 5">
    <name type="scientific">Larkinella knui</name>
    <dbReference type="NCBI Taxonomy" id="2025310"/>
    <lineage>
        <taxon>Bacteria</taxon>
        <taxon>Pseudomonadati</taxon>
        <taxon>Bacteroidota</taxon>
        <taxon>Cytophagia</taxon>
        <taxon>Cytophagales</taxon>
        <taxon>Spirosomataceae</taxon>
        <taxon>Larkinella</taxon>
    </lineage>
</organism>
<evidence type="ECO:0000259" key="3">
    <source>
        <dbReference type="Pfam" id="PF07687"/>
    </source>
</evidence>
<dbReference type="PANTHER" id="PTHR30575">
    <property type="entry name" value="PEPTIDASE M20"/>
    <property type="match status" value="1"/>
</dbReference>
<dbReference type="EMBL" id="RQJP01000001">
    <property type="protein sequence ID" value="RRB17141.1"/>
    <property type="molecule type" value="Genomic_DNA"/>
</dbReference>
<dbReference type="Gene3D" id="3.30.70.360">
    <property type="match status" value="1"/>
</dbReference>
<feature type="domain" description="Peptidase M20 dimerisation" evidence="3">
    <location>
        <begin position="212"/>
        <end position="304"/>
    </location>
</feature>
<dbReference type="InterPro" id="IPR036264">
    <property type="entry name" value="Bact_exopeptidase_dim_dom"/>
</dbReference>
<dbReference type="SUPFAM" id="SSF53187">
    <property type="entry name" value="Zn-dependent exopeptidases"/>
    <property type="match status" value="1"/>
</dbReference>
<protein>
    <submittedName>
        <fullName evidence="4">Amidohydrolase</fullName>
    </submittedName>
</protein>
<dbReference type="GO" id="GO:0071713">
    <property type="term" value="F:para-aminobenzoyl-glutamate hydrolase activity"/>
    <property type="evidence" value="ECO:0007669"/>
    <property type="project" value="TreeGrafter"/>
</dbReference>
<gene>
    <name evidence="4" type="ORF">EHT87_02345</name>
</gene>
<comment type="caution">
    <text evidence="4">The sequence shown here is derived from an EMBL/GenBank/DDBJ whole genome shotgun (WGS) entry which is preliminary data.</text>
</comment>
<keyword evidence="5" id="KW-1185">Reference proteome</keyword>
<reference evidence="4 5" key="1">
    <citation type="submission" date="2018-11" db="EMBL/GenBank/DDBJ databases">
        <authorList>
            <person name="Zhou Z."/>
            <person name="Wang G."/>
        </authorList>
    </citation>
    <scope>NUCLEOTIDE SEQUENCE [LARGE SCALE GENOMIC DNA]</scope>
    <source>
        <strain evidence="4 5">KCTC42998</strain>
    </source>
</reference>
<dbReference type="GO" id="GO:0016805">
    <property type="term" value="F:dipeptidase activity"/>
    <property type="evidence" value="ECO:0007669"/>
    <property type="project" value="TreeGrafter"/>
</dbReference>
<evidence type="ECO:0000256" key="2">
    <source>
        <dbReference type="SAM" id="SignalP"/>
    </source>
</evidence>
<dbReference type="FunFam" id="3.30.70.360:FF:000004">
    <property type="entry name" value="Peptidase M20 domain-containing protein 2"/>
    <property type="match status" value="1"/>
</dbReference>
<dbReference type="AlphaFoldDB" id="A0A3P1CV40"/>
<keyword evidence="2" id="KW-0732">Signal</keyword>
<dbReference type="GO" id="GO:0005737">
    <property type="term" value="C:cytoplasm"/>
    <property type="evidence" value="ECO:0007669"/>
    <property type="project" value="TreeGrafter"/>
</dbReference>
<proteinExistence type="predicted"/>
<dbReference type="InterPro" id="IPR002933">
    <property type="entry name" value="Peptidase_M20"/>
</dbReference>
<dbReference type="NCBIfam" id="TIGR01891">
    <property type="entry name" value="amidohydrolases"/>
    <property type="match status" value="1"/>
</dbReference>
<dbReference type="PANTHER" id="PTHR30575:SF0">
    <property type="entry name" value="XAA-ARG DIPEPTIDASE"/>
    <property type="match status" value="1"/>
</dbReference>
<dbReference type="PIRSF" id="PIRSF037227">
    <property type="entry name" value="Aminobenzoyl-glu_utiliz_pB"/>
    <property type="match status" value="1"/>
</dbReference>
<sequence>MRNKTLSRLLVLGLGLFPTVLHAQATLTKEQQDVLKGLDSKSAHYGELSRQIWDWAEVGYQEQKSSALLQDELTKEGFSVKVGIAGIPTAFVATFGSGKPVIGILAEYDALPGITQDATPERKPIDTKKAGHACGHNLFGPGSVASAIAVKNWLQKSGKSGTIRLYGTPAEEGGSGKVYMVREGLFNDTDVVLHWHPADRNGADPSTSLANITAKFRFRGIAAHAAASPERGRSALDGVESMNYMINMMREHIPSDTRIHYVITKGGEAPNVVPDFAEVYYYVRHKNRQILVDIWKRMVKAAEGAGLGTETKMEYEIIGGVYNLLPVESLSQLMHKNLSLVGGVSYTAEETRFAEKLGESFGTNFGAIRKPGEAATVSPFANKNDLLSSASTDVGDVSWVVPTVGLSAATWVPGTAAHSWQAVASSGTSIGVKGMMVAAKSLSLTAIDLFKDPALIQKARADWQQARGADFNYEALLGNRKPALDYRK</sequence>